<dbReference type="AlphaFoldDB" id="A0A9X8RAU2"/>
<feature type="transmembrane region" description="Helical" evidence="7">
    <location>
        <begin position="7"/>
        <end position="28"/>
    </location>
</feature>
<feature type="transmembrane region" description="Helical" evidence="7">
    <location>
        <begin position="235"/>
        <end position="255"/>
    </location>
</feature>
<keyword evidence="6 7" id="KW-0472">Membrane</keyword>
<proteinExistence type="inferred from homology"/>
<feature type="transmembrane region" description="Helical" evidence="7">
    <location>
        <begin position="261"/>
        <end position="280"/>
    </location>
</feature>
<comment type="similarity">
    <text evidence="2">Belongs to the EamA transporter family.</text>
</comment>
<evidence type="ECO:0000313" key="10">
    <source>
        <dbReference type="Proteomes" id="UP000185829"/>
    </source>
</evidence>
<dbReference type="InterPro" id="IPR051258">
    <property type="entry name" value="Diverse_Substrate_Transporter"/>
</dbReference>
<evidence type="ECO:0000256" key="3">
    <source>
        <dbReference type="ARBA" id="ARBA00022475"/>
    </source>
</evidence>
<organism evidence="9 10">
    <name type="scientific">Peribacillus simplex</name>
    <dbReference type="NCBI Taxonomy" id="1478"/>
    <lineage>
        <taxon>Bacteria</taxon>
        <taxon>Bacillati</taxon>
        <taxon>Bacillota</taxon>
        <taxon>Bacilli</taxon>
        <taxon>Bacillales</taxon>
        <taxon>Bacillaceae</taxon>
        <taxon>Peribacillus</taxon>
    </lineage>
</organism>
<name>A0A9X8RAU2_9BACI</name>
<evidence type="ECO:0000256" key="4">
    <source>
        <dbReference type="ARBA" id="ARBA00022692"/>
    </source>
</evidence>
<evidence type="ECO:0000256" key="7">
    <source>
        <dbReference type="SAM" id="Phobius"/>
    </source>
</evidence>
<feature type="domain" description="EamA" evidence="8">
    <location>
        <begin position="144"/>
        <end position="277"/>
    </location>
</feature>
<keyword evidence="4 7" id="KW-0812">Transmembrane</keyword>
<dbReference type="GO" id="GO:0005886">
    <property type="term" value="C:plasma membrane"/>
    <property type="evidence" value="ECO:0007669"/>
    <property type="project" value="UniProtKB-SubCell"/>
</dbReference>
<dbReference type="SUPFAM" id="SSF103481">
    <property type="entry name" value="Multidrug resistance efflux transporter EmrE"/>
    <property type="match status" value="2"/>
</dbReference>
<evidence type="ECO:0000256" key="2">
    <source>
        <dbReference type="ARBA" id="ARBA00007362"/>
    </source>
</evidence>
<feature type="transmembrane region" description="Helical" evidence="7">
    <location>
        <begin position="65"/>
        <end position="84"/>
    </location>
</feature>
<evidence type="ECO:0000256" key="1">
    <source>
        <dbReference type="ARBA" id="ARBA00004651"/>
    </source>
</evidence>
<dbReference type="InterPro" id="IPR000620">
    <property type="entry name" value="EamA_dom"/>
</dbReference>
<dbReference type="RefSeq" id="WP_076369033.1">
    <property type="nucleotide sequence ID" value="NZ_FTMX01000004.1"/>
</dbReference>
<feature type="transmembrane region" description="Helical" evidence="7">
    <location>
        <begin position="34"/>
        <end position="53"/>
    </location>
</feature>
<comment type="subcellular location">
    <subcellularLocation>
        <location evidence="1">Cell membrane</location>
        <topology evidence="1">Multi-pass membrane protein</topology>
    </subcellularLocation>
</comment>
<dbReference type="Proteomes" id="UP000185829">
    <property type="component" value="Unassembled WGS sequence"/>
</dbReference>
<accession>A0A9X8RAU2</accession>
<evidence type="ECO:0000313" key="9">
    <source>
        <dbReference type="EMBL" id="SIR62792.1"/>
    </source>
</evidence>
<feature type="transmembrane region" description="Helical" evidence="7">
    <location>
        <begin position="90"/>
        <end position="111"/>
    </location>
</feature>
<dbReference type="EMBL" id="FTMX01000004">
    <property type="protein sequence ID" value="SIR62792.1"/>
    <property type="molecule type" value="Genomic_DNA"/>
</dbReference>
<keyword evidence="5 7" id="KW-1133">Transmembrane helix</keyword>
<evidence type="ECO:0000256" key="5">
    <source>
        <dbReference type="ARBA" id="ARBA00022989"/>
    </source>
</evidence>
<dbReference type="PANTHER" id="PTHR42920">
    <property type="entry name" value="OS03G0707200 PROTEIN-RELATED"/>
    <property type="match status" value="1"/>
</dbReference>
<feature type="domain" description="EamA" evidence="8">
    <location>
        <begin position="7"/>
        <end position="135"/>
    </location>
</feature>
<evidence type="ECO:0000256" key="6">
    <source>
        <dbReference type="ARBA" id="ARBA00023136"/>
    </source>
</evidence>
<sequence length="290" mass="32161">MTQKQANILLVFVTMGWGSSYIFTKFSIGEVQPFMLVAFRFIIAFIVMALLFFQKIRHVHRQTIQASAILGTILCGVFATFGFAMQTTSASTAGFLITTTVIFVPLIMIVIKRRFPVRKVMFGTLITFTGLTLLSLKDSFTFEIGIIYCLLTAFLYAIHIVANNYFARTVDAFQLGIFQLGFTGILGLIASLLFEPFSWPIGAVSWAAIVSLAIICSAFGFVVQSIAQNYTTPENTGFIFSLEPITAAIFAFLFLGEKMVMQEYIGATIILIGIFVANHTPKKRIIYGMD</sequence>
<feature type="transmembrane region" description="Helical" evidence="7">
    <location>
        <begin position="173"/>
        <end position="194"/>
    </location>
</feature>
<protein>
    <submittedName>
        <fullName evidence="9">Threonine/homoserine efflux transporter RhtA</fullName>
    </submittedName>
</protein>
<evidence type="ECO:0000259" key="8">
    <source>
        <dbReference type="Pfam" id="PF00892"/>
    </source>
</evidence>
<feature type="transmembrane region" description="Helical" evidence="7">
    <location>
        <begin position="142"/>
        <end position="161"/>
    </location>
</feature>
<dbReference type="Pfam" id="PF00892">
    <property type="entry name" value="EamA"/>
    <property type="match status" value="2"/>
</dbReference>
<comment type="caution">
    <text evidence="9">The sequence shown here is derived from an EMBL/GenBank/DDBJ whole genome shotgun (WGS) entry which is preliminary data.</text>
</comment>
<keyword evidence="3" id="KW-1003">Cell membrane</keyword>
<feature type="transmembrane region" description="Helical" evidence="7">
    <location>
        <begin position="200"/>
        <end position="223"/>
    </location>
</feature>
<reference evidence="9 10" key="1">
    <citation type="submission" date="2017-01" db="EMBL/GenBank/DDBJ databases">
        <authorList>
            <person name="Varghese N."/>
            <person name="Submissions S."/>
        </authorList>
    </citation>
    <scope>NUCLEOTIDE SEQUENCE [LARGE SCALE GENOMIC DNA]</scope>
    <source>
        <strain evidence="9 10">RUG2-6</strain>
    </source>
</reference>
<feature type="transmembrane region" description="Helical" evidence="7">
    <location>
        <begin position="120"/>
        <end position="136"/>
    </location>
</feature>
<dbReference type="InterPro" id="IPR037185">
    <property type="entry name" value="EmrE-like"/>
</dbReference>
<gene>
    <name evidence="9" type="ORF">SAMN05878482_104543</name>
</gene>
<dbReference type="PANTHER" id="PTHR42920:SF5">
    <property type="entry name" value="EAMA DOMAIN-CONTAINING PROTEIN"/>
    <property type="match status" value="1"/>
</dbReference>